<gene>
    <name evidence="1" type="ORF">LTR37_007838</name>
</gene>
<comment type="caution">
    <text evidence="1">The sequence shown here is derived from an EMBL/GenBank/DDBJ whole genome shotgun (WGS) entry which is preliminary data.</text>
</comment>
<proteinExistence type="predicted"/>
<protein>
    <submittedName>
        <fullName evidence="1">Uncharacterized protein</fullName>
    </submittedName>
</protein>
<keyword evidence="2" id="KW-1185">Reference proteome</keyword>
<name>A0ACC3NC77_9PEZI</name>
<sequence>MEDDNALQMFLPPQTLEPRSQAIESIEQQSNRRVAIDHDETAQTLARCHSQDQSPLFSVLPRELRDYIWRLATSPFEDDWHNYEKNEYYYRPGHTARLKTHFELLLTCRRVWLEANALPMLQAEHCFWYYRAAPDARDPAWMANLKPINRENFGHLHMFVQMYAIESLTSSKGQLREKFLRGPAVEGDFQPRMFTVTVRHTDWWYWENDTPLRFEDSWFQAMLDTEDLRSTHIIKLELETLDYKVDNQLMPIVKRLGELESRTIPTHLVNGIPTTTKFVLHGAPEVQRWSGPADINDTKYAPYSGTELLNYYVVALTWRLTFPDHPHAHVPTLRRAPRVVQEDIDRSKDDERSQEPGRRTDCEITEILEPITGVLSKSHRRMMARCIRDGCDSKTPLGYGMGSTTWKTTVNVDPVCGQSITRTNTFYAAEHERFRRRMFDTGMKTEEAKKWRQKWKQEGSLLRFED</sequence>
<organism evidence="1 2">
    <name type="scientific">Vermiconidia calcicola</name>
    <dbReference type="NCBI Taxonomy" id="1690605"/>
    <lineage>
        <taxon>Eukaryota</taxon>
        <taxon>Fungi</taxon>
        <taxon>Dikarya</taxon>
        <taxon>Ascomycota</taxon>
        <taxon>Pezizomycotina</taxon>
        <taxon>Dothideomycetes</taxon>
        <taxon>Dothideomycetidae</taxon>
        <taxon>Mycosphaerellales</taxon>
        <taxon>Extremaceae</taxon>
        <taxon>Vermiconidia</taxon>
    </lineage>
</organism>
<evidence type="ECO:0000313" key="2">
    <source>
        <dbReference type="Proteomes" id="UP001281147"/>
    </source>
</evidence>
<reference evidence="1" key="1">
    <citation type="submission" date="2023-07" db="EMBL/GenBank/DDBJ databases">
        <title>Black Yeasts Isolated from many extreme environments.</title>
        <authorList>
            <person name="Coleine C."/>
            <person name="Stajich J.E."/>
            <person name="Selbmann L."/>
        </authorList>
    </citation>
    <scope>NUCLEOTIDE SEQUENCE</scope>
    <source>
        <strain evidence="1">CCFEE 5714</strain>
    </source>
</reference>
<dbReference type="EMBL" id="JAUTXU010000056">
    <property type="protein sequence ID" value="KAK3714252.1"/>
    <property type="molecule type" value="Genomic_DNA"/>
</dbReference>
<dbReference type="Proteomes" id="UP001281147">
    <property type="component" value="Unassembled WGS sequence"/>
</dbReference>
<evidence type="ECO:0000313" key="1">
    <source>
        <dbReference type="EMBL" id="KAK3714252.1"/>
    </source>
</evidence>
<accession>A0ACC3NC77</accession>